<evidence type="ECO:0000256" key="4">
    <source>
        <dbReference type="ARBA" id="ARBA00023125"/>
    </source>
</evidence>
<dbReference type="PANTHER" id="PTHR11988">
    <property type="entry name" value="THYROTROPH EMBRYONIC FACTOR RELATED"/>
    <property type="match status" value="1"/>
</dbReference>
<evidence type="ECO:0000256" key="6">
    <source>
        <dbReference type="ARBA" id="ARBA00023242"/>
    </source>
</evidence>
<keyword evidence="6" id="KW-0539">Nucleus</keyword>
<dbReference type="InParanoid" id="A0A1V9XGE4"/>
<evidence type="ECO:0000313" key="11">
    <source>
        <dbReference type="Proteomes" id="UP000192247"/>
    </source>
</evidence>
<dbReference type="InterPro" id="IPR004827">
    <property type="entry name" value="bZIP"/>
</dbReference>
<dbReference type="PANTHER" id="PTHR11988:SF27">
    <property type="entry name" value="GH27708P"/>
    <property type="match status" value="1"/>
</dbReference>
<keyword evidence="4" id="KW-0238">DNA-binding</keyword>
<dbReference type="FunFam" id="1.20.5.170:FF:000025">
    <property type="entry name" value="nuclear factor interleukin-3-regulated protein-like"/>
    <property type="match status" value="1"/>
</dbReference>
<organism evidence="10 11">
    <name type="scientific">Tropilaelaps mercedesae</name>
    <dbReference type="NCBI Taxonomy" id="418985"/>
    <lineage>
        <taxon>Eukaryota</taxon>
        <taxon>Metazoa</taxon>
        <taxon>Ecdysozoa</taxon>
        <taxon>Arthropoda</taxon>
        <taxon>Chelicerata</taxon>
        <taxon>Arachnida</taxon>
        <taxon>Acari</taxon>
        <taxon>Parasitiformes</taxon>
        <taxon>Mesostigmata</taxon>
        <taxon>Gamasina</taxon>
        <taxon>Dermanyssoidea</taxon>
        <taxon>Laelapidae</taxon>
        <taxon>Tropilaelaps</taxon>
    </lineage>
</organism>
<comment type="caution">
    <text evidence="10">The sequence shown here is derived from an EMBL/GenBank/DDBJ whole genome shotgun (WGS) entry which is preliminary data.</text>
</comment>
<dbReference type="Gene3D" id="1.20.5.170">
    <property type="match status" value="1"/>
</dbReference>
<evidence type="ECO:0000256" key="5">
    <source>
        <dbReference type="ARBA" id="ARBA00023163"/>
    </source>
</evidence>
<evidence type="ECO:0000256" key="1">
    <source>
        <dbReference type="ARBA" id="ARBA00004123"/>
    </source>
</evidence>
<dbReference type="GO" id="GO:0000981">
    <property type="term" value="F:DNA-binding transcription factor activity, RNA polymerase II-specific"/>
    <property type="evidence" value="ECO:0007669"/>
    <property type="project" value="TreeGrafter"/>
</dbReference>
<feature type="compositionally biased region" description="Polar residues" evidence="8">
    <location>
        <begin position="99"/>
        <end position="118"/>
    </location>
</feature>
<keyword evidence="7" id="KW-0175">Coiled coil</keyword>
<feature type="region of interest" description="Disordered" evidence="8">
    <location>
        <begin position="70"/>
        <end position="137"/>
    </location>
</feature>
<dbReference type="GO" id="GO:0005634">
    <property type="term" value="C:nucleus"/>
    <property type="evidence" value="ECO:0007669"/>
    <property type="project" value="UniProtKB-SubCell"/>
</dbReference>
<protein>
    <submittedName>
        <fullName evidence="10">Thyrotroph embryonic factor-like</fullName>
    </submittedName>
</protein>
<name>A0A1V9XGE4_9ACAR</name>
<sequence>MSWQAFSELLRNPAVGTNPFLSGLHPVALALPNAIPEQVSSDDYINYQKILLQHLGQRHGQQLQLIPSPLANLTPRRKNSDSDASSDSNNTVDAIPAPGNSTNDSETRDSTTPTSQAACPQPRKRGKALPDELKDATYWERRRRNNIAAKRSRDARRAKEEETALRAAVLERENLQLRLEASALKQEIAHMKSILRLPL</sequence>
<dbReference type="Pfam" id="PF07716">
    <property type="entry name" value="bZIP_2"/>
    <property type="match status" value="1"/>
</dbReference>
<comment type="similarity">
    <text evidence="2">Belongs to the bZIP family. NFIL3 subfamily.</text>
</comment>
<evidence type="ECO:0000313" key="10">
    <source>
        <dbReference type="EMBL" id="OQR72496.1"/>
    </source>
</evidence>
<comment type="subcellular location">
    <subcellularLocation>
        <location evidence="1">Nucleus</location>
    </subcellularLocation>
</comment>
<evidence type="ECO:0000259" key="9">
    <source>
        <dbReference type="PROSITE" id="PS50217"/>
    </source>
</evidence>
<keyword evidence="3" id="KW-0805">Transcription regulation</keyword>
<keyword evidence="11" id="KW-1185">Reference proteome</keyword>
<dbReference type="PROSITE" id="PS50217">
    <property type="entry name" value="BZIP"/>
    <property type="match status" value="1"/>
</dbReference>
<feature type="compositionally biased region" description="Basic and acidic residues" evidence="8">
    <location>
        <begin position="128"/>
        <end position="137"/>
    </location>
</feature>
<reference evidence="10 11" key="1">
    <citation type="journal article" date="2017" name="Gigascience">
        <title>Draft genome of the honey bee ectoparasitic mite, Tropilaelaps mercedesae, is shaped by the parasitic life history.</title>
        <authorList>
            <person name="Dong X."/>
            <person name="Armstrong S.D."/>
            <person name="Xia D."/>
            <person name="Makepeace B.L."/>
            <person name="Darby A.C."/>
            <person name="Kadowaki T."/>
        </authorList>
    </citation>
    <scope>NUCLEOTIDE SEQUENCE [LARGE SCALE GENOMIC DNA]</scope>
    <source>
        <strain evidence="10">Wuxi-XJTLU</strain>
    </source>
</reference>
<feature type="coiled-coil region" evidence="7">
    <location>
        <begin position="158"/>
        <end position="187"/>
    </location>
</feature>
<gene>
    <name evidence="10" type="ORF">BIW11_01292</name>
</gene>
<dbReference type="SUPFAM" id="SSF57959">
    <property type="entry name" value="Leucine zipper domain"/>
    <property type="match status" value="1"/>
</dbReference>
<dbReference type="SMART" id="SM00338">
    <property type="entry name" value="BRLZ"/>
    <property type="match status" value="1"/>
</dbReference>
<keyword evidence="5" id="KW-0804">Transcription</keyword>
<evidence type="ECO:0000256" key="3">
    <source>
        <dbReference type="ARBA" id="ARBA00023015"/>
    </source>
</evidence>
<dbReference type="STRING" id="418985.A0A1V9XGE4"/>
<dbReference type="OrthoDB" id="6516748at2759"/>
<dbReference type="EMBL" id="MNPL01011644">
    <property type="protein sequence ID" value="OQR72496.1"/>
    <property type="molecule type" value="Genomic_DNA"/>
</dbReference>
<evidence type="ECO:0000256" key="2">
    <source>
        <dbReference type="ARBA" id="ARBA00006079"/>
    </source>
</evidence>
<dbReference type="CDD" id="cd14695">
    <property type="entry name" value="bZIP_HLF"/>
    <property type="match status" value="1"/>
</dbReference>
<dbReference type="InterPro" id="IPR046347">
    <property type="entry name" value="bZIP_sf"/>
</dbReference>
<dbReference type="InterPro" id="IPR040223">
    <property type="entry name" value="PAR_bZIP"/>
</dbReference>
<proteinExistence type="inferred from homology"/>
<dbReference type="AlphaFoldDB" id="A0A1V9XGE4"/>
<dbReference type="Proteomes" id="UP000192247">
    <property type="component" value="Unassembled WGS sequence"/>
</dbReference>
<accession>A0A1V9XGE4</accession>
<evidence type="ECO:0000256" key="7">
    <source>
        <dbReference type="SAM" id="Coils"/>
    </source>
</evidence>
<dbReference type="GO" id="GO:0000978">
    <property type="term" value="F:RNA polymerase II cis-regulatory region sequence-specific DNA binding"/>
    <property type="evidence" value="ECO:0007669"/>
    <property type="project" value="TreeGrafter"/>
</dbReference>
<evidence type="ECO:0000256" key="8">
    <source>
        <dbReference type="SAM" id="MobiDB-lite"/>
    </source>
</evidence>
<feature type="domain" description="BZIP" evidence="9">
    <location>
        <begin position="135"/>
        <end position="196"/>
    </location>
</feature>